<dbReference type="GO" id="GO:0006750">
    <property type="term" value="P:glutathione biosynthetic process"/>
    <property type="evidence" value="ECO:0007669"/>
    <property type="project" value="UniProtKB-KW"/>
</dbReference>
<dbReference type="InterPro" id="IPR000101">
    <property type="entry name" value="GGT_peptidase"/>
</dbReference>
<comment type="catalytic activity">
    <reaction evidence="2 6">
        <text>glutathione + H2O = L-cysteinylglycine + L-glutamate</text>
        <dbReference type="Rhea" id="RHEA:28807"/>
        <dbReference type="ChEBI" id="CHEBI:15377"/>
        <dbReference type="ChEBI" id="CHEBI:29985"/>
        <dbReference type="ChEBI" id="CHEBI:57925"/>
        <dbReference type="ChEBI" id="CHEBI:61694"/>
        <dbReference type="EC" id="3.4.19.13"/>
    </reaction>
</comment>
<dbReference type="PRINTS" id="PR01210">
    <property type="entry name" value="GGTRANSPTASE"/>
</dbReference>
<dbReference type="InterPro" id="IPR052896">
    <property type="entry name" value="GGT-like_enzyme"/>
</dbReference>
<organism evidence="7 8">
    <name type="scientific">Coprobacillus cateniformis</name>
    <dbReference type="NCBI Taxonomy" id="100884"/>
    <lineage>
        <taxon>Bacteria</taxon>
        <taxon>Bacillati</taxon>
        <taxon>Bacillota</taxon>
        <taxon>Erysipelotrichia</taxon>
        <taxon>Erysipelotrichales</taxon>
        <taxon>Coprobacillaceae</taxon>
        <taxon>Coprobacillus</taxon>
    </lineage>
</organism>
<dbReference type="UniPathway" id="UPA00204"/>
<dbReference type="EC" id="3.4.19.13" evidence="6"/>
<keyword evidence="6" id="KW-0378">Hydrolase</keyword>
<reference evidence="7 8" key="1">
    <citation type="submission" date="2010-12" db="EMBL/GenBank/DDBJ databases">
        <title>The Genome Sequence of Coprobacillus sp. strain 29_1.</title>
        <authorList>
            <consortium name="The Broad Institute Genome Sequencing Platform"/>
            <person name="Earl A."/>
            <person name="Ward D."/>
            <person name="Feldgarden M."/>
            <person name="Gevers D."/>
            <person name="Daigneault M."/>
            <person name="Sibley C.D."/>
            <person name="White A."/>
            <person name="Strauss J."/>
            <person name="Allen-Vercoe E."/>
            <person name="Young S.K."/>
            <person name="Zeng Q."/>
            <person name="Gargeya S."/>
            <person name="Fitzgerald M."/>
            <person name="Haas B."/>
            <person name="Abouelleil A."/>
            <person name="Alvarado L."/>
            <person name="Arachchi H.M."/>
            <person name="Berlin A."/>
            <person name="Brown A."/>
            <person name="Chapman S.B."/>
            <person name="Chen Z."/>
            <person name="Dunbar C."/>
            <person name="Freedman E."/>
            <person name="Gearin G."/>
            <person name="Gellesch M."/>
            <person name="Goldberg J."/>
            <person name="Griggs A."/>
            <person name="Gujja S."/>
            <person name="Heilman E."/>
            <person name="Heiman D."/>
            <person name="Howarth C."/>
            <person name="Larson L."/>
            <person name="Lui A."/>
            <person name="MacDonald P.J.P."/>
            <person name="Mehta T."/>
            <person name="Montmayeur A."/>
            <person name="Murphy C."/>
            <person name="Neiman D."/>
            <person name="Pearson M."/>
            <person name="Priest M."/>
            <person name="Roberts A."/>
            <person name="Saif S."/>
            <person name="Shea T."/>
            <person name="Shenoy N."/>
            <person name="Sisk P."/>
            <person name="Stolte C."/>
            <person name="Sykes S."/>
            <person name="White J."/>
            <person name="Yandava C."/>
            <person name="Nusbaum C."/>
            <person name="Birren B."/>
        </authorList>
    </citation>
    <scope>NUCLEOTIDE SEQUENCE [LARGE SCALE GENOMIC DNA]</scope>
    <source>
        <strain evidence="7 8">29_1</strain>
    </source>
</reference>
<evidence type="ECO:0000256" key="6">
    <source>
        <dbReference type="RuleBase" id="RU368036"/>
    </source>
</evidence>
<dbReference type="OrthoDB" id="9781342at2"/>
<evidence type="ECO:0000256" key="5">
    <source>
        <dbReference type="PIRSR" id="PIRSR600101-2"/>
    </source>
</evidence>
<comment type="catalytic activity">
    <reaction evidence="3 6">
        <text>an N-terminal (5-L-glutamyl)-[peptide] + an alpha-amino acid = 5-L-glutamyl amino acid + an N-terminal L-alpha-aminoacyl-[peptide]</text>
        <dbReference type="Rhea" id="RHEA:23904"/>
        <dbReference type="Rhea" id="RHEA-COMP:9780"/>
        <dbReference type="Rhea" id="RHEA-COMP:9795"/>
        <dbReference type="ChEBI" id="CHEBI:77644"/>
        <dbReference type="ChEBI" id="CHEBI:78597"/>
        <dbReference type="ChEBI" id="CHEBI:78599"/>
        <dbReference type="ChEBI" id="CHEBI:78608"/>
        <dbReference type="EC" id="2.3.2.2"/>
    </reaction>
</comment>
<keyword evidence="8" id="KW-1185">Reference proteome</keyword>
<evidence type="ECO:0000313" key="7">
    <source>
        <dbReference type="EMBL" id="EFW06195.1"/>
    </source>
</evidence>
<dbReference type="GO" id="GO:0006751">
    <property type="term" value="P:glutathione catabolic process"/>
    <property type="evidence" value="ECO:0007669"/>
    <property type="project" value="UniProtKB-UniRule"/>
</dbReference>
<dbReference type="EMBL" id="ADKX01000007">
    <property type="protein sequence ID" value="EFW06195.1"/>
    <property type="molecule type" value="Genomic_DNA"/>
</dbReference>
<evidence type="ECO:0000256" key="4">
    <source>
        <dbReference type="PIRSR" id="PIRSR600101-1"/>
    </source>
</evidence>
<dbReference type="GeneID" id="78229164"/>
<dbReference type="PANTHER" id="PTHR43881:SF1">
    <property type="entry name" value="GAMMA-GLUTAMYLTRANSPEPTIDASE (AFU_ORTHOLOGUE AFUA_4G13580)"/>
    <property type="match status" value="1"/>
</dbReference>
<dbReference type="Pfam" id="PF01019">
    <property type="entry name" value="G_glu_transpept"/>
    <property type="match status" value="1"/>
</dbReference>
<dbReference type="InterPro" id="IPR043137">
    <property type="entry name" value="GGT_ssub_C"/>
</dbReference>
<dbReference type="GO" id="GO:0036374">
    <property type="term" value="F:glutathione hydrolase activity"/>
    <property type="evidence" value="ECO:0007669"/>
    <property type="project" value="UniProtKB-UniRule"/>
</dbReference>
<feature type="active site" description="Nucleophile" evidence="4">
    <location>
        <position position="345"/>
    </location>
</feature>
<dbReference type="InterPro" id="IPR043138">
    <property type="entry name" value="GGT_lsub"/>
</dbReference>
<evidence type="ECO:0000256" key="1">
    <source>
        <dbReference type="ARBA" id="ARBA00001049"/>
    </source>
</evidence>
<comment type="caution">
    <text evidence="7">The sequence shown here is derived from an EMBL/GenBank/DDBJ whole genome shotgun (WGS) entry which is preliminary data.</text>
</comment>
<sequence>MKHRGIVMSKKGMVSSAHTLISASGLKVLNRGGNAMDACIAMALTSGVVLPDMCGLGGDAFLLYYDAKTQKITAMNGSGGAPAKATIEYYQSLGLKSVPKDGMLSVTVPGAVDVYFEALKQFGTLSFADLCEDAIELSETGVPVSEKVARHMHTDYQKMCRFKNLKNLYLKDGKPYPYGELVYNKDYAKSLRYLKEHGRDGFYKGKLADKIVEYSHEHGGIFEKSDFENYHCQILEPISVDYRGYRIFQTPPVSQGIIHLEELSILNQFNMSQYEPDSAEAIHLMVEAKKIAFRDRMKYFGDPEFVENPTEILLSEEYASQVAGCIHMDSCANEDDVFEHENGHTTSMIVVDQEGNAVSFIHSISATWGSGEIVDGTGILLNNRAGTGFNLQAGHPNAIAPYKKTMHTLNTYLITDSNGRLKYVGNTPGGDNQPQWNMQVVCNLLDFGLDVQSSVEHGKWADMHTFDEEGKSHHVLKIESQVGEEVLEKLRQMGHTLKVIEPFTCSGACQIIEIQEDGLRLGGSDPRADGAAMPEI</sequence>
<proteinExistence type="inferred from homology"/>
<dbReference type="NCBIfam" id="TIGR00066">
    <property type="entry name" value="g_glut_trans"/>
    <property type="match status" value="1"/>
</dbReference>
<comment type="subunit">
    <text evidence="6">This enzyme consists of two polypeptide chains, which are synthesized in precursor form from a single polypeptide.</text>
</comment>
<dbReference type="SUPFAM" id="SSF56235">
    <property type="entry name" value="N-terminal nucleophile aminohydrolases (Ntn hydrolases)"/>
    <property type="match status" value="1"/>
</dbReference>
<gene>
    <name evidence="7" type="ORF">HMPREF9488_00427</name>
</gene>
<keyword evidence="6" id="KW-0808">Transferase</keyword>
<dbReference type="STRING" id="100884.GCA_000269565_01284"/>
<accession>E7G6N9</accession>
<comment type="catalytic activity">
    <reaction evidence="1 6">
        <text>an S-substituted glutathione + H2O = an S-substituted L-cysteinylglycine + L-glutamate</text>
        <dbReference type="Rhea" id="RHEA:59468"/>
        <dbReference type="ChEBI" id="CHEBI:15377"/>
        <dbReference type="ChEBI" id="CHEBI:29985"/>
        <dbReference type="ChEBI" id="CHEBI:90779"/>
        <dbReference type="ChEBI" id="CHEBI:143103"/>
        <dbReference type="EC" id="3.4.19.13"/>
    </reaction>
</comment>
<dbReference type="eggNOG" id="COG0405">
    <property type="taxonomic scope" value="Bacteria"/>
</dbReference>
<dbReference type="Proteomes" id="UP000003157">
    <property type="component" value="Unassembled WGS sequence"/>
</dbReference>
<dbReference type="Gene3D" id="3.60.20.40">
    <property type="match status" value="1"/>
</dbReference>
<dbReference type="PANTHER" id="PTHR43881">
    <property type="entry name" value="GAMMA-GLUTAMYLTRANSPEPTIDASE (AFU_ORTHOLOGUE AFUA_4G13580)"/>
    <property type="match status" value="1"/>
</dbReference>
<feature type="binding site" evidence="5">
    <location>
        <position position="430"/>
    </location>
    <ligand>
        <name>L-glutamate</name>
        <dbReference type="ChEBI" id="CHEBI:29985"/>
    </ligand>
</feature>
<dbReference type="HOGENOM" id="CLU_014813_0_3_9"/>
<dbReference type="EC" id="2.3.2.2" evidence="6"/>
<comment type="PTM">
    <text evidence="6">Cleaved by autocatalysis into a large and a small subunit.</text>
</comment>
<dbReference type="InterPro" id="IPR029055">
    <property type="entry name" value="Ntn_hydrolases_N"/>
</dbReference>
<dbReference type="AlphaFoldDB" id="E7G6N9"/>
<comment type="pathway">
    <text evidence="6">Sulfur metabolism; glutathione metabolism.</text>
</comment>
<name>E7G6N9_9FIRM</name>
<evidence type="ECO:0000313" key="8">
    <source>
        <dbReference type="Proteomes" id="UP000003157"/>
    </source>
</evidence>
<evidence type="ECO:0000256" key="2">
    <source>
        <dbReference type="ARBA" id="ARBA00001089"/>
    </source>
</evidence>
<comment type="similarity">
    <text evidence="6">Belongs to the gamma-glutamyltransferase family.</text>
</comment>
<dbReference type="RefSeq" id="WP_008787548.1">
    <property type="nucleotide sequence ID" value="NZ_AKCB01000001.1"/>
</dbReference>
<dbReference type="Gene3D" id="1.10.246.130">
    <property type="match status" value="1"/>
</dbReference>
<dbReference type="MEROPS" id="T03.025"/>
<protein>
    <recommendedName>
        <fullName evidence="6">Glutathione hydrolase proenzyme</fullName>
        <ecNumber evidence="6">2.3.2.2</ecNumber>
        <ecNumber evidence="6">3.4.19.13</ecNumber>
    </recommendedName>
    <component>
        <recommendedName>
            <fullName evidence="6">Glutathione hydrolase large chain</fullName>
        </recommendedName>
    </component>
    <component>
        <recommendedName>
            <fullName evidence="6">Glutathione hydrolase small chain</fullName>
        </recommendedName>
    </component>
</protein>
<evidence type="ECO:0000256" key="3">
    <source>
        <dbReference type="ARBA" id="ARBA00047417"/>
    </source>
</evidence>
<keyword evidence="6" id="KW-0012">Acyltransferase</keyword>
<keyword evidence="6" id="KW-0865">Zymogen</keyword>
<keyword evidence="6" id="KW-0317">Glutathione biosynthesis</keyword>
<dbReference type="GO" id="GO:0103068">
    <property type="term" value="F:leukotriene C4 gamma-glutamyl transferase activity"/>
    <property type="evidence" value="ECO:0007669"/>
    <property type="project" value="UniProtKB-EC"/>
</dbReference>